<comment type="catalytic activity">
    <reaction evidence="13">
        <text>ATP + H2O = ADP + phosphate + H(+)</text>
        <dbReference type="Rhea" id="RHEA:13065"/>
        <dbReference type="ChEBI" id="CHEBI:15377"/>
        <dbReference type="ChEBI" id="CHEBI:15378"/>
        <dbReference type="ChEBI" id="CHEBI:30616"/>
        <dbReference type="ChEBI" id="CHEBI:43474"/>
        <dbReference type="ChEBI" id="CHEBI:456216"/>
        <dbReference type="EC" id="5.6.2.4"/>
    </reaction>
</comment>
<dbReference type="Gene3D" id="1.10.486.10">
    <property type="entry name" value="PCRA, domain 4"/>
    <property type="match status" value="1"/>
</dbReference>
<evidence type="ECO:0000256" key="6">
    <source>
        <dbReference type="ARBA" id="ARBA00022839"/>
    </source>
</evidence>
<evidence type="ECO:0000313" key="18">
    <source>
        <dbReference type="Proteomes" id="UP001139150"/>
    </source>
</evidence>
<evidence type="ECO:0000256" key="1">
    <source>
        <dbReference type="ARBA" id="ARBA00022722"/>
    </source>
</evidence>
<evidence type="ECO:0000259" key="16">
    <source>
        <dbReference type="PROSITE" id="PS51217"/>
    </source>
</evidence>
<evidence type="ECO:0000256" key="10">
    <source>
        <dbReference type="ARBA" id="ARBA00023235"/>
    </source>
</evidence>
<keyword evidence="9" id="KW-0234">DNA repair</keyword>
<evidence type="ECO:0000256" key="8">
    <source>
        <dbReference type="ARBA" id="ARBA00023125"/>
    </source>
</evidence>
<dbReference type="InterPro" id="IPR011335">
    <property type="entry name" value="Restrct_endonuc-II-like"/>
</dbReference>
<keyword evidence="6" id="KW-0269">Exonuclease</keyword>
<gene>
    <name evidence="17" type="ORF">MF646_16655</name>
</gene>
<keyword evidence="18" id="KW-1185">Reference proteome</keyword>
<dbReference type="GO" id="GO:0043138">
    <property type="term" value="F:3'-5' DNA helicase activity"/>
    <property type="evidence" value="ECO:0007669"/>
    <property type="project" value="UniProtKB-EC"/>
</dbReference>
<dbReference type="RefSeq" id="WP_250097644.1">
    <property type="nucleotide sequence ID" value="NZ_JAKRYL010000019.1"/>
</dbReference>
<dbReference type="InterPro" id="IPR038726">
    <property type="entry name" value="PDDEXK_AddAB-type"/>
</dbReference>
<comment type="caution">
    <text evidence="17">The sequence shown here is derived from an EMBL/GenBank/DDBJ whole genome shotgun (WGS) entry which is preliminary data.</text>
</comment>
<dbReference type="PROSITE" id="PS51198">
    <property type="entry name" value="UVRD_HELICASE_ATP_BIND"/>
    <property type="match status" value="1"/>
</dbReference>
<proteinExistence type="predicted"/>
<keyword evidence="7 14" id="KW-0067">ATP-binding</keyword>
<dbReference type="SUPFAM" id="SSF52980">
    <property type="entry name" value="Restriction endonuclease-like"/>
    <property type="match status" value="1"/>
</dbReference>
<dbReference type="Proteomes" id="UP001139150">
    <property type="component" value="Unassembled WGS sequence"/>
</dbReference>
<accession>A0A9X2CUS8</accession>
<feature type="domain" description="UvrD-like helicase C-terminal" evidence="16">
    <location>
        <begin position="456"/>
        <end position="729"/>
    </location>
</feature>
<dbReference type="EC" id="5.6.2.4" evidence="12"/>
<dbReference type="Pfam" id="PF00580">
    <property type="entry name" value="UvrD-helicase"/>
    <property type="match status" value="1"/>
</dbReference>
<dbReference type="AlphaFoldDB" id="A0A9X2CUS8"/>
<dbReference type="Gene3D" id="3.40.50.300">
    <property type="entry name" value="P-loop containing nucleotide triphosphate hydrolases"/>
    <property type="match status" value="3"/>
</dbReference>
<keyword evidence="5 14" id="KW-0347">Helicase</keyword>
<keyword evidence="4 14" id="KW-0378">Hydrolase</keyword>
<dbReference type="PANTHER" id="PTHR11070">
    <property type="entry name" value="UVRD / RECB / PCRA DNA HELICASE FAMILY MEMBER"/>
    <property type="match status" value="1"/>
</dbReference>
<dbReference type="InterPro" id="IPR027417">
    <property type="entry name" value="P-loop_NTPase"/>
</dbReference>
<evidence type="ECO:0000256" key="9">
    <source>
        <dbReference type="ARBA" id="ARBA00023204"/>
    </source>
</evidence>
<dbReference type="GO" id="GO:0005829">
    <property type="term" value="C:cytosol"/>
    <property type="evidence" value="ECO:0007669"/>
    <property type="project" value="TreeGrafter"/>
</dbReference>
<evidence type="ECO:0000256" key="4">
    <source>
        <dbReference type="ARBA" id="ARBA00022801"/>
    </source>
</evidence>
<keyword evidence="8" id="KW-0238">DNA-binding</keyword>
<dbReference type="InterPro" id="IPR014017">
    <property type="entry name" value="DNA_helicase_UvrD-like_C"/>
</dbReference>
<dbReference type="Pfam" id="PF12705">
    <property type="entry name" value="PDDEXK_1"/>
    <property type="match status" value="1"/>
</dbReference>
<keyword evidence="2 14" id="KW-0547">Nucleotide-binding</keyword>
<keyword evidence="1" id="KW-0540">Nuclease</keyword>
<dbReference type="EMBL" id="JAKRYL010000019">
    <property type="protein sequence ID" value="MCL7748755.1"/>
    <property type="molecule type" value="Genomic_DNA"/>
</dbReference>
<sequence length="1068" mass="123965">MTNREIVDQLERDKISKELTTNFLVEAGAGSGKTHSLVERMVNLITSNTFKIQQIVAITFTRKAADELKERFQTGLEKKRKATEDPLVKQRVEDALADFDQCYLGTVHAFCARLLRERPIEAGLDFDFSEIDEREDKQLADEAWERYIRDVRLKQKEKIDELSDLGFHIAELRNTLHYLREYGDVKWHFDVVEKPDLAPAFAELKKFIEHTKRSLPEEEPEKGYDTLQKKIRKTVRQLKYSDVEKEKNIVTMLRPYEKKSAVVLNRWKDSAEAKEIRDETQLLLVEVVQSTLERWFEYCHSKLIPFLKPALAYYQHLKKERSALNFQDLLVNTAKLLKENSEVRSYFQQKYGCLLVDEFQDTDPIQAEIMLYLTGVELTETNWTKITPKQGSLFVVGDPKQSIYRFRRADIDIYQRVKEMIAETGGEVLHLTMNFRTITAITEPLNGVFEGPLPQEETSYQAAFRPLHSYHVGEKDEEALKGVYQHIVPYSKKTAEVIEADSSAIARFIRASIDNKKAQPKDFMVLTRYNSNLKDYAAELEEYGIPVVTTGEISLAKDEEIQALVHVIRLLTEPSNSLYMAAVLRGPLFGISDRLLYEFVTNKGNLTLFQNVPEPLQEQDKLLLEQAYSRLKTYYTWSRDDLPSAAIEKIMHDIGLLSVYIGLRKGRRDYTRLYQVMERLRTFEANGNSEFHLVAERLVEMVQDEAIGEMTLPNEQNAVRVMNVHKSKGLEAPIVFLTQPNKFINTEKKIRQHIKRQGIESIGYFSFANDKDEQMAQPVDWNNYRREEYEYLQAEELRLLYVAATRAKQMLVVSGMEKNNEKNNPWNMLLTGMDLESLTIPENIEQPKPINHEKTDVEQFKAVQAELESWIPPLKVPTYSQYSPTDDTKELPYDVEREKGGGKAWGSVIHEVFESVLKGKELSEDEIEAILFKEELPEKRLQEVKSTIESFKSSDLFQRIQQADTSFAEMPFSFCVNNGHPLYPENGQGDVYITGIIDLVFKEEEQWVIVDFKTDRVQAEEDLNKLATHYTPQLQLYKQAWEYMTNEQVKETSLYFVTPDKTMKLNVY</sequence>
<dbReference type="GO" id="GO:0003677">
    <property type="term" value="F:DNA binding"/>
    <property type="evidence" value="ECO:0007669"/>
    <property type="project" value="UniProtKB-KW"/>
</dbReference>
<dbReference type="CDD" id="cd17932">
    <property type="entry name" value="DEXQc_UvrD"/>
    <property type="match status" value="1"/>
</dbReference>
<dbReference type="InterPro" id="IPR000212">
    <property type="entry name" value="DNA_helicase_UvrD/REP"/>
</dbReference>
<dbReference type="GO" id="GO:0009338">
    <property type="term" value="C:exodeoxyribonuclease V complex"/>
    <property type="evidence" value="ECO:0007669"/>
    <property type="project" value="TreeGrafter"/>
</dbReference>
<evidence type="ECO:0000259" key="15">
    <source>
        <dbReference type="PROSITE" id="PS51198"/>
    </source>
</evidence>
<dbReference type="Gene3D" id="3.90.320.10">
    <property type="match status" value="1"/>
</dbReference>
<name>A0A9X2CUS8_9BACI</name>
<organism evidence="17 18">
    <name type="scientific">Halalkalibacter alkaliphilus</name>
    <dbReference type="NCBI Taxonomy" id="2917993"/>
    <lineage>
        <taxon>Bacteria</taxon>
        <taxon>Bacillati</taxon>
        <taxon>Bacillota</taxon>
        <taxon>Bacilli</taxon>
        <taxon>Bacillales</taxon>
        <taxon>Bacillaceae</taxon>
        <taxon>Halalkalibacter</taxon>
    </lineage>
</organism>
<dbReference type="InterPro" id="IPR011604">
    <property type="entry name" value="PDDEXK-like_dom_sf"/>
</dbReference>
<dbReference type="PANTHER" id="PTHR11070:SF23">
    <property type="entry name" value="RECBCD ENZYME SUBUNIT RECB"/>
    <property type="match status" value="1"/>
</dbReference>
<comment type="catalytic activity">
    <reaction evidence="11">
        <text>Couples ATP hydrolysis with the unwinding of duplex DNA by translocating in the 3'-5' direction.</text>
        <dbReference type="EC" id="5.6.2.4"/>
    </reaction>
</comment>
<evidence type="ECO:0000256" key="11">
    <source>
        <dbReference type="ARBA" id="ARBA00034617"/>
    </source>
</evidence>
<dbReference type="GO" id="GO:0004527">
    <property type="term" value="F:exonuclease activity"/>
    <property type="evidence" value="ECO:0007669"/>
    <property type="project" value="UniProtKB-KW"/>
</dbReference>
<protein>
    <recommendedName>
        <fullName evidence="12">DNA 3'-5' helicase</fullName>
        <ecNumber evidence="12">5.6.2.4</ecNumber>
    </recommendedName>
</protein>
<evidence type="ECO:0000256" key="7">
    <source>
        <dbReference type="ARBA" id="ARBA00022840"/>
    </source>
</evidence>
<evidence type="ECO:0000256" key="13">
    <source>
        <dbReference type="ARBA" id="ARBA00048988"/>
    </source>
</evidence>
<evidence type="ECO:0000256" key="12">
    <source>
        <dbReference type="ARBA" id="ARBA00034808"/>
    </source>
</evidence>
<dbReference type="GO" id="GO:0000725">
    <property type="term" value="P:recombinational repair"/>
    <property type="evidence" value="ECO:0007669"/>
    <property type="project" value="TreeGrafter"/>
</dbReference>
<evidence type="ECO:0000256" key="2">
    <source>
        <dbReference type="ARBA" id="ARBA00022741"/>
    </source>
</evidence>
<evidence type="ECO:0000256" key="3">
    <source>
        <dbReference type="ARBA" id="ARBA00022763"/>
    </source>
</evidence>
<feature type="domain" description="UvrD-like helicase ATP-binding" evidence="15">
    <location>
        <begin position="6"/>
        <end position="438"/>
    </location>
</feature>
<evidence type="ECO:0000313" key="17">
    <source>
        <dbReference type="EMBL" id="MCL7748755.1"/>
    </source>
</evidence>
<dbReference type="SUPFAM" id="SSF52540">
    <property type="entry name" value="P-loop containing nucleoside triphosphate hydrolases"/>
    <property type="match status" value="1"/>
</dbReference>
<keyword evidence="10" id="KW-0413">Isomerase</keyword>
<dbReference type="PROSITE" id="PS51217">
    <property type="entry name" value="UVRD_HELICASE_CTER"/>
    <property type="match status" value="1"/>
</dbReference>
<feature type="binding site" evidence="14">
    <location>
        <begin position="27"/>
        <end position="34"/>
    </location>
    <ligand>
        <name>ATP</name>
        <dbReference type="ChEBI" id="CHEBI:30616"/>
    </ligand>
</feature>
<dbReference type="GO" id="GO:0005524">
    <property type="term" value="F:ATP binding"/>
    <property type="evidence" value="ECO:0007669"/>
    <property type="project" value="UniProtKB-UniRule"/>
</dbReference>
<evidence type="ECO:0000256" key="14">
    <source>
        <dbReference type="PROSITE-ProRule" id="PRU00560"/>
    </source>
</evidence>
<dbReference type="InterPro" id="IPR014016">
    <property type="entry name" value="UvrD-like_ATP-bd"/>
</dbReference>
<reference evidence="17" key="1">
    <citation type="submission" date="2022-02" db="EMBL/GenBank/DDBJ databases">
        <title>Halalkalibacter sp. nov. isolated from Lonar Lake, India.</title>
        <authorList>
            <person name="Joshi A."/>
            <person name="Thite S."/>
            <person name="Lodha T."/>
        </authorList>
    </citation>
    <scope>NUCLEOTIDE SEQUENCE</scope>
    <source>
        <strain evidence="17">MEB205</strain>
    </source>
</reference>
<dbReference type="Pfam" id="PF13361">
    <property type="entry name" value="UvrD_C"/>
    <property type="match status" value="1"/>
</dbReference>
<keyword evidence="3" id="KW-0227">DNA damage</keyword>
<evidence type="ECO:0000256" key="5">
    <source>
        <dbReference type="ARBA" id="ARBA00022806"/>
    </source>
</evidence>